<dbReference type="AlphaFoldDB" id="A0A517P5T5"/>
<dbReference type="InterPro" id="IPR050204">
    <property type="entry name" value="AraC_XylS_family_regulators"/>
</dbReference>
<organism evidence="6 7">
    <name type="scientific">Alienimonas californiensis</name>
    <dbReference type="NCBI Taxonomy" id="2527989"/>
    <lineage>
        <taxon>Bacteria</taxon>
        <taxon>Pseudomonadati</taxon>
        <taxon>Planctomycetota</taxon>
        <taxon>Planctomycetia</taxon>
        <taxon>Planctomycetales</taxon>
        <taxon>Planctomycetaceae</taxon>
        <taxon>Alienimonas</taxon>
    </lineage>
</organism>
<dbReference type="CDD" id="cd01543">
    <property type="entry name" value="PBP1_XylR"/>
    <property type="match status" value="1"/>
</dbReference>
<evidence type="ECO:0000313" key="6">
    <source>
        <dbReference type="EMBL" id="QDT14731.1"/>
    </source>
</evidence>
<dbReference type="SUPFAM" id="SSF53822">
    <property type="entry name" value="Periplasmic binding protein-like I"/>
    <property type="match status" value="1"/>
</dbReference>
<dbReference type="EMBL" id="CP036265">
    <property type="protein sequence ID" value="QDT14731.1"/>
    <property type="molecule type" value="Genomic_DNA"/>
</dbReference>
<dbReference type="Pfam" id="PF13377">
    <property type="entry name" value="Peripla_BP_3"/>
    <property type="match status" value="1"/>
</dbReference>
<dbReference type="InterPro" id="IPR028082">
    <property type="entry name" value="Peripla_BP_I"/>
</dbReference>
<keyword evidence="1" id="KW-0805">Transcription regulation</keyword>
<dbReference type="InterPro" id="IPR046335">
    <property type="entry name" value="LacI/GalR-like_sensor"/>
</dbReference>
<evidence type="ECO:0000256" key="3">
    <source>
        <dbReference type="ARBA" id="ARBA00023163"/>
    </source>
</evidence>
<evidence type="ECO:0000313" key="7">
    <source>
        <dbReference type="Proteomes" id="UP000318741"/>
    </source>
</evidence>
<name>A0A517P5T5_9PLAN</name>
<dbReference type="Gene3D" id="1.10.10.60">
    <property type="entry name" value="Homeodomain-like"/>
    <property type="match status" value="1"/>
</dbReference>
<evidence type="ECO:0000256" key="4">
    <source>
        <dbReference type="SAM" id="MobiDB-lite"/>
    </source>
</evidence>
<dbReference type="SMART" id="SM00342">
    <property type="entry name" value="HTH_ARAC"/>
    <property type="match status" value="1"/>
</dbReference>
<dbReference type="InterPro" id="IPR018060">
    <property type="entry name" value="HTH_AraC"/>
</dbReference>
<dbReference type="GO" id="GO:0043565">
    <property type="term" value="F:sequence-specific DNA binding"/>
    <property type="evidence" value="ECO:0007669"/>
    <property type="project" value="InterPro"/>
</dbReference>
<evidence type="ECO:0000256" key="1">
    <source>
        <dbReference type="ARBA" id="ARBA00023015"/>
    </source>
</evidence>
<evidence type="ECO:0000259" key="5">
    <source>
        <dbReference type="PROSITE" id="PS01124"/>
    </source>
</evidence>
<gene>
    <name evidence="6" type="primary">xylR_2</name>
    <name evidence="6" type="ORF">CA12_08090</name>
</gene>
<dbReference type="InterPro" id="IPR009057">
    <property type="entry name" value="Homeodomain-like_sf"/>
</dbReference>
<dbReference type="Proteomes" id="UP000318741">
    <property type="component" value="Chromosome"/>
</dbReference>
<evidence type="ECO:0000256" key="2">
    <source>
        <dbReference type="ARBA" id="ARBA00023125"/>
    </source>
</evidence>
<reference evidence="6 7" key="1">
    <citation type="submission" date="2019-02" db="EMBL/GenBank/DDBJ databases">
        <title>Deep-cultivation of Planctomycetes and their phenomic and genomic characterization uncovers novel biology.</title>
        <authorList>
            <person name="Wiegand S."/>
            <person name="Jogler M."/>
            <person name="Boedeker C."/>
            <person name="Pinto D."/>
            <person name="Vollmers J."/>
            <person name="Rivas-Marin E."/>
            <person name="Kohn T."/>
            <person name="Peeters S.H."/>
            <person name="Heuer A."/>
            <person name="Rast P."/>
            <person name="Oberbeckmann S."/>
            <person name="Bunk B."/>
            <person name="Jeske O."/>
            <person name="Meyerdierks A."/>
            <person name="Storesund J.E."/>
            <person name="Kallscheuer N."/>
            <person name="Luecker S."/>
            <person name="Lage O.M."/>
            <person name="Pohl T."/>
            <person name="Merkel B.J."/>
            <person name="Hornburger P."/>
            <person name="Mueller R.-W."/>
            <person name="Bruemmer F."/>
            <person name="Labrenz M."/>
            <person name="Spormann A.M."/>
            <person name="Op den Camp H."/>
            <person name="Overmann J."/>
            <person name="Amann R."/>
            <person name="Jetten M.S.M."/>
            <person name="Mascher T."/>
            <person name="Medema M.H."/>
            <person name="Devos D.P."/>
            <person name="Kaster A.-K."/>
            <person name="Ovreas L."/>
            <person name="Rohde M."/>
            <person name="Galperin M.Y."/>
            <person name="Jogler C."/>
        </authorList>
    </citation>
    <scope>NUCLEOTIDE SEQUENCE [LARGE SCALE GENOMIC DNA]</scope>
    <source>
        <strain evidence="6 7">CA12</strain>
    </source>
</reference>
<dbReference type="PANTHER" id="PTHR46796">
    <property type="entry name" value="HTH-TYPE TRANSCRIPTIONAL ACTIVATOR RHAS-RELATED"/>
    <property type="match status" value="1"/>
</dbReference>
<feature type="region of interest" description="Disordered" evidence="4">
    <location>
        <begin position="377"/>
        <end position="399"/>
    </location>
</feature>
<dbReference type="KEGG" id="acaf:CA12_08090"/>
<keyword evidence="2" id="KW-0238">DNA-binding</keyword>
<dbReference type="SUPFAM" id="SSF46689">
    <property type="entry name" value="Homeodomain-like"/>
    <property type="match status" value="2"/>
</dbReference>
<dbReference type="Gene3D" id="3.40.50.2300">
    <property type="match status" value="2"/>
</dbReference>
<dbReference type="Pfam" id="PF12833">
    <property type="entry name" value="HTH_18"/>
    <property type="match status" value="1"/>
</dbReference>
<feature type="domain" description="HTH araC/xylS-type" evidence="5">
    <location>
        <begin position="294"/>
        <end position="392"/>
    </location>
</feature>
<keyword evidence="3" id="KW-0804">Transcription</keyword>
<dbReference type="PROSITE" id="PS01124">
    <property type="entry name" value="HTH_ARAC_FAMILY_2"/>
    <property type="match status" value="1"/>
</dbReference>
<proteinExistence type="predicted"/>
<protein>
    <submittedName>
        <fullName evidence="6">Xylose operon regulatory protein</fullName>
    </submittedName>
</protein>
<dbReference type="GO" id="GO:0003700">
    <property type="term" value="F:DNA-binding transcription factor activity"/>
    <property type="evidence" value="ECO:0007669"/>
    <property type="project" value="InterPro"/>
</dbReference>
<feature type="compositionally biased region" description="Basic residues" evidence="4">
    <location>
        <begin position="388"/>
        <end position="399"/>
    </location>
</feature>
<dbReference type="PANTHER" id="PTHR46796:SF13">
    <property type="entry name" value="HTH-TYPE TRANSCRIPTIONAL ACTIVATOR RHAS"/>
    <property type="match status" value="1"/>
</dbReference>
<dbReference type="OrthoDB" id="9795616at2"/>
<sequence>MSDDENESRIDEPRRDAARHVGILVETEDSWGRHVVEAACRFGQRAGWAVLISPRDARGALRLPRVWSGHGVIAAMRTRATVQHLRALRVPVVDVSNTLAKEPWFARVTTDDRVRAEMAVDHLSGRGVRQFACYAPAIGRYSGVRAREFRACVEARGFPCATYLGEDEPGTGWLTNYTKVSEWLADLPRPLGVFAADPYPARQLAEICATNGVRVPDGVAILSGDDDELLCHVASPQISSIELASRQIGETAAEILQGLMDGGAVPEAVRRIPPLRVRPRQSTDLLAIDDLDVARALRYIRERAGAGLDVAAVARACFVSRRTLEKKFRDRLGRSPGEEIRRARFERVKRLLLDSDRSIASIALECGFSSGESLSQAFQKQLGEPPGRYRRARRNDRDG</sequence>
<dbReference type="RefSeq" id="WP_145357595.1">
    <property type="nucleotide sequence ID" value="NZ_CP036265.1"/>
</dbReference>
<keyword evidence="7" id="KW-1185">Reference proteome</keyword>
<accession>A0A517P5T5</accession>